<dbReference type="OrthoDB" id="9790935at2"/>
<reference evidence="4" key="1">
    <citation type="submission" date="2016-10" db="EMBL/GenBank/DDBJ databases">
        <authorList>
            <person name="Varghese N."/>
        </authorList>
    </citation>
    <scope>NUCLEOTIDE SEQUENCE [LARGE SCALE GENOMIC DNA]</scope>
    <source>
        <strain evidence="4">DSM 20406</strain>
    </source>
</reference>
<dbReference type="PANTHER" id="PTHR33055">
    <property type="entry name" value="TRANSPOSASE FOR INSERTION SEQUENCE ELEMENT IS1111A"/>
    <property type="match status" value="1"/>
</dbReference>
<evidence type="ECO:0000313" key="3">
    <source>
        <dbReference type="EMBL" id="SEJ37060.1"/>
    </source>
</evidence>
<accession>A0A1H6YIM3</accession>
<proteinExistence type="predicted"/>
<dbReference type="GO" id="GO:0004803">
    <property type="term" value="F:transposase activity"/>
    <property type="evidence" value="ECO:0007669"/>
    <property type="project" value="InterPro"/>
</dbReference>
<dbReference type="GO" id="GO:0003677">
    <property type="term" value="F:DNA binding"/>
    <property type="evidence" value="ECO:0007669"/>
    <property type="project" value="InterPro"/>
</dbReference>
<dbReference type="AlphaFoldDB" id="A0A1H6YIM3"/>
<dbReference type="InterPro" id="IPR002525">
    <property type="entry name" value="Transp_IS110-like_N"/>
</dbReference>
<keyword evidence="4" id="KW-1185">Reference proteome</keyword>
<dbReference type="Pfam" id="PF02371">
    <property type="entry name" value="Transposase_20"/>
    <property type="match status" value="1"/>
</dbReference>
<feature type="domain" description="Transposase IS110-like N-terminal" evidence="1">
    <location>
        <begin position="4"/>
        <end position="164"/>
    </location>
</feature>
<dbReference type="Pfam" id="PF01548">
    <property type="entry name" value="DEDD_Tnp_IS110"/>
    <property type="match status" value="1"/>
</dbReference>
<organism evidence="3 4">
    <name type="scientific">Sharpea azabuensis</name>
    <dbReference type="NCBI Taxonomy" id="322505"/>
    <lineage>
        <taxon>Bacteria</taxon>
        <taxon>Bacillati</taxon>
        <taxon>Bacillota</taxon>
        <taxon>Erysipelotrichia</taxon>
        <taxon>Erysipelotrichales</taxon>
        <taxon>Coprobacillaceae</taxon>
        <taxon>Sharpea</taxon>
    </lineage>
</organism>
<dbReference type="Gene3D" id="1.10.287.4070">
    <property type="match status" value="1"/>
</dbReference>
<dbReference type="RefSeq" id="WP_074732924.1">
    <property type="nucleotide sequence ID" value="NZ_FNYK01000130.1"/>
</dbReference>
<dbReference type="InterPro" id="IPR003346">
    <property type="entry name" value="Transposase_20"/>
</dbReference>
<feature type="domain" description="Transposase IS116/IS110/IS902 C-terminal" evidence="2">
    <location>
        <begin position="270"/>
        <end position="353"/>
    </location>
</feature>
<dbReference type="GO" id="GO:0006313">
    <property type="term" value="P:DNA transposition"/>
    <property type="evidence" value="ECO:0007669"/>
    <property type="project" value="InterPro"/>
</dbReference>
<dbReference type="EMBL" id="FNYK01000130">
    <property type="protein sequence ID" value="SEJ37060.1"/>
    <property type="molecule type" value="Genomic_DNA"/>
</dbReference>
<dbReference type="PANTHER" id="PTHR33055:SF13">
    <property type="entry name" value="TRANSPOSASE"/>
    <property type="match status" value="1"/>
</dbReference>
<evidence type="ECO:0000259" key="2">
    <source>
        <dbReference type="Pfam" id="PF02371"/>
    </source>
</evidence>
<dbReference type="Proteomes" id="UP000183028">
    <property type="component" value="Unassembled WGS sequence"/>
</dbReference>
<sequence>MKLVGIDVGKNSHHFCVMDKETGELNVTPSSFSNSKEGFEFLINSLKPYSKKSILLGMEDTGHYHVALLKFLLSNGYTVALINPKTTDLTRKMEGGITKNDRLDTITICDVLDTPERKKQYRITKVDRFDLYEQRQLTRHHHNLKEELNIYCNRLQKSIDLVFPEFNTLFSSKYGIVYMNLLKTFGSAEAIASTDIRTIRKYFEIKGRGGRISLTPEKLKECAKNSIGISSEVEIIQIKHLVSQITLIKEQIAETDKKIEEFSITNNSPILSIPGISHFSGTSILAELGDIGNYSKPSQIIKFAGVAPYHYESSQYNAQHTGITKKGSKYLRKTLYQIILTVINNNPVFKKYYLLKISQGKGHRCAQGHCIRKLLRVIYHLLETGQSFDPALLR</sequence>
<dbReference type="NCBIfam" id="NF033542">
    <property type="entry name" value="transpos_IS110"/>
    <property type="match status" value="1"/>
</dbReference>
<protein>
    <submittedName>
        <fullName evidence="3">Transposase</fullName>
    </submittedName>
</protein>
<evidence type="ECO:0000259" key="1">
    <source>
        <dbReference type="Pfam" id="PF01548"/>
    </source>
</evidence>
<dbReference type="InterPro" id="IPR047650">
    <property type="entry name" value="Transpos_IS110"/>
</dbReference>
<gene>
    <name evidence="3" type="ORF">SAMN04487834_11301</name>
</gene>
<name>A0A1H6YIM3_9FIRM</name>
<evidence type="ECO:0000313" key="4">
    <source>
        <dbReference type="Proteomes" id="UP000183028"/>
    </source>
</evidence>